<reference evidence="2" key="1">
    <citation type="submission" date="2023-07" db="EMBL/GenBank/DDBJ databases">
        <authorList>
            <consortium name="AG Swart"/>
            <person name="Singh M."/>
            <person name="Singh A."/>
            <person name="Seah K."/>
            <person name="Emmerich C."/>
        </authorList>
    </citation>
    <scope>NUCLEOTIDE SEQUENCE</scope>
    <source>
        <strain evidence="2">DP1</strain>
    </source>
</reference>
<feature type="region of interest" description="Disordered" evidence="1">
    <location>
        <begin position="53"/>
        <end position="73"/>
    </location>
</feature>
<proteinExistence type="predicted"/>
<gene>
    <name evidence="2" type="ORF">ECRASSUSDP1_LOCUS27594</name>
</gene>
<evidence type="ECO:0000313" key="2">
    <source>
        <dbReference type="EMBL" id="CAI2385995.1"/>
    </source>
</evidence>
<feature type="region of interest" description="Disordered" evidence="1">
    <location>
        <begin position="470"/>
        <end position="494"/>
    </location>
</feature>
<keyword evidence="3" id="KW-1185">Reference proteome</keyword>
<protein>
    <submittedName>
        <fullName evidence="2">Uncharacterized protein</fullName>
    </submittedName>
</protein>
<evidence type="ECO:0000256" key="1">
    <source>
        <dbReference type="SAM" id="MobiDB-lite"/>
    </source>
</evidence>
<comment type="caution">
    <text evidence="2">The sequence shown here is derived from an EMBL/GenBank/DDBJ whole genome shotgun (WGS) entry which is preliminary data.</text>
</comment>
<feature type="region of interest" description="Disordered" evidence="1">
    <location>
        <begin position="110"/>
        <end position="146"/>
    </location>
</feature>
<feature type="region of interest" description="Disordered" evidence="1">
    <location>
        <begin position="358"/>
        <end position="391"/>
    </location>
</feature>
<feature type="compositionally biased region" description="Basic residues" evidence="1">
    <location>
        <begin position="53"/>
        <end position="63"/>
    </location>
</feature>
<name>A0AAD1Y721_EUPCR</name>
<feature type="compositionally biased region" description="Basic residues" evidence="1">
    <location>
        <begin position="473"/>
        <end position="488"/>
    </location>
</feature>
<dbReference type="EMBL" id="CAMPGE010028475">
    <property type="protein sequence ID" value="CAI2385995.1"/>
    <property type="molecule type" value="Genomic_DNA"/>
</dbReference>
<sequence length="569" mass="65821">MPPFNFVGGVQTPGVTSKTSAVNTDLTSAETLNSMKRKVSFVPKKITSLSPRSLKRMMKKKQKSSFNESSTKDDTTFEDKLYYYYNTYNEDFGFDKHMIFDSLRVLRQANQDSPSKKAKKSHTNERPKKNHQAQSPEIDTIKKNTDNSDLNNIFETKKAKINEWTRIADFILSPNNQFFKEFVECVKKFQPYGEVLKKKRDCKVRNKSLIRKLRRGSKNSRRISISQHSTGNMNHSFLKMMNTNKEGFRPSMFSKFKDDSSVKSISSCDTPTRLIEKSQYYPKILRQMNKKKSIVKRLSELQIHQTGFLKTARKAMSPRIQLKKLSRDPSPFQRLQTKISKNADLYSSYSHRRKFISKDHIEENDSEPSKEPVQEKVKHKDISKPNDGLRKQDIIRRIKPSLLLEYKHSPKLTNGQSGRMKKELAGSPNKLIADHSARCLAISPTPSYQRKALNLNAYIGVHSKSFANFVKSPSKKTPRASSKHLKTPKMKESDEERLIEISPLQSSDLKSIEKEVKNSERLKQLITSRPRCFLQRINNNNFHHYRSGAHSPEPKTRTSRKKFAAYELI</sequence>
<dbReference type="Proteomes" id="UP001295684">
    <property type="component" value="Unassembled WGS sequence"/>
</dbReference>
<organism evidence="2 3">
    <name type="scientific">Euplotes crassus</name>
    <dbReference type="NCBI Taxonomy" id="5936"/>
    <lineage>
        <taxon>Eukaryota</taxon>
        <taxon>Sar</taxon>
        <taxon>Alveolata</taxon>
        <taxon>Ciliophora</taxon>
        <taxon>Intramacronucleata</taxon>
        <taxon>Spirotrichea</taxon>
        <taxon>Hypotrichia</taxon>
        <taxon>Euplotida</taxon>
        <taxon>Euplotidae</taxon>
        <taxon>Moneuplotes</taxon>
    </lineage>
</organism>
<accession>A0AAD1Y721</accession>
<evidence type="ECO:0000313" key="3">
    <source>
        <dbReference type="Proteomes" id="UP001295684"/>
    </source>
</evidence>
<dbReference type="AlphaFoldDB" id="A0AAD1Y721"/>